<feature type="domain" description="Reverse transcriptase zinc-binding" evidence="1">
    <location>
        <begin position="53"/>
        <end position="147"/>
    </location>
</feature>
<evidence type="ECO:0000313" key="3">
    <source>
        <dbReference type="Proteomes" id="UP000265520"/>
    </source>
</evidence>
<dbReference type="Pfam" id="PF13966">
    <property type="entry name" value="zf-RVT"/>
    <property type="match status" value="1"/>
</dbReference>
<dbReference type="PANTHER" id="PTHR33116:SF78">
    <property type="entry name" value="OS12G0587133 PROTEIN"/>
    <property type="match status" value="1"/>
</dbReference>
<sequence>MITSNGASFSWLDQLSVNEQVQVEELTELLLGFVLQPGVPDRWCWIPGVSGLFSVKSCYNTLLLNRPVIDLDPNVMTAVKELWINDITSKVAIFGWRLLQERLPTREALHHRGILHNPHELSCAFCVLVHEDCAHLFFRCPFSKKVWQAVYNWIGKSLSADVTGWHHFMLFGDLLKGKKRERYSHLIWLATTWHLWKHRNNVVFNGVIPAASSLMDDIKATSWMWVSGRLGHRVCFSFLNWCIDPIGCLQSSL</sequence>
<protein>
    <submittedName>
        <fullName evidence="2">Ribonuclease H protein</fullName>
    </submittedName>
</protein>
<dbReference type="AlphaFoldDB" id="A0A392M1Z6"/>
<evidence type="ECO:0000313" key="2">
    <source>
        <dbReference type="EMBL" id="MCH81357.1"/>
    </source>
</evidence>
<proteinExistence type="predicted"/>
<dbReference type="Proteomes" id="UP000265520">
    <property type="component" value="Unassembled WGS sequence"/>
</dbReference>
<name>A0A392M1Z6_9FABA</name>
<reference evidence="2 3" key="1">
    <citation type="journal article" date="2018" name="Front. Plant Sci.">
        <title>Red Clover (Trifolium pratense) and Zigzag Clover (T. medium) - A Picture of Genomic Similarities and Differences.</title>
        <authorList>
            <person name="Dluhosova J."/>
            <person name="Istvanek J."/>
            <person name="Nedelnik J."/>
            <person name="Repkova J."/>
        </authorList>
    </citation>
    <scope>NUCLEOTIDE SEQUENCE [LARGE SCALE GENOMIC DNA]</scope>
    <source>
        <strain evidence="3">cv. 10/8</strain>
        <tissue evidence="2">Leaf</tissue>
    </source>
</reference>
<dbReference type="PANTHER" id="PTHR33116">
    <property type="entry name" value="REVERSE TRANSCRIPTASE ZINC-BINDING DOMAIN-CONTAINING PROTEIN-RELATED-RELATED"/>
    <property type="match status" value="1"/>
</dbReference>
<accession>A0A392M1Z6</accession>
<evidence type="ECO:0000259" key="1">
    <source>
        <dbReference type="Pfam" id="PF13966"/>
    </source>
</evidence>
<gene>
    <name evidence="2" type="ORF">A2U01_0002143</name>
</gene>
<dbReference type="InterPro" id="IPR026960">
    <property type="entry name" value="RVT-Znf"/>
</dbReference>
<keyword evidence="3" id="KW-1185">Reference proteome</keyword>
<comment type="caution">
    <text evidence="2">The sequence shown here is derived from an EMBL/GenBank/DDBJ whole genome shotgun (WGS) entry which is preliminary data.</text>
</comment>
<dbReference type="EMBL" id="LXQA010002198">
    <property type="protein sequence ID" value="MCH81357.1"/>
    <property type="molecule type" value="Genomic_DNA"/>
</dbReference>
<organism evidence="2 3">
    <name type="scientific">Trifolium medium</name>
    <dbReference type="NCBI Taxonomy" id="97028"/>
    <lineage>
        <taxon>Eukaryota</taxon>
        <taxon>Viridiplantae</taxon>
        <taxon>Streptophyta</taxon>
        <taxon>Embryophyta</taxon>
        <taxon>Tracheophyta</taxon>
        <taxon>Spermatophyta</taxon>
        <taxon>Magnoliopsida</taxon>
        <taxon>eudicotyledons</taxon>
        <taxon>Gunneridae</taxon>
        <taxon>Pentapetalae</taxon>
        <taxon>rosids</taxon>
        <taxon>fabids</taxon>
        <taxon>Fabales</taxon>
        <taxon>Fabaceae</taxon>
        <taxon>Papilionoideae</taxon>
        <taxon>50 kb inversion clade</taxon>
        <taxon>NPAAA clade</taxon>
        <taxon>Hologalegina</taxon>
        <taxon>IRL clade</taxon>
        <taxon>Trifolieae</taxon>
        <taxon>Trifolium</taxon>
    </lineage>
</organism>